<protein>
    <recommendedName>
        <fullName evidence="4">NVEALA protein</fullName>
    </recommendedName>
</protein>
<dbReference type="Proteomes" id="UP000501780">
    <property type="component" value="Chromosome"/>
</dbReference>
<feature type="signal peptide" evidence="1">
    <location>
        <begin position="1"/>
        <end position="19"/>
    </location>
</feature>
<reference evidence="2 3" key="1">
    <citation type="submission" date="2020-03" db="EMBL/GenBank/DDBJ databases">
        <title>Genomic analysis of Bacteroides faecium CBA7301.</title>
        <authorList>
            <person name="Kim J."/>
            <person name="Roh S.W."/>
        </authorList>
    </citation>
    <scope>NUCLEOTIDE SEQUENCE [LARGE SCALE GENOMIC DNA]</scope>
    <source>
        <strain evidence="2 3">CBA7301</strain>
    </source>
</reference>
<dbReference type="Pfam" id="PF14055">
    <property type="entry name" value="NVEALA"/>
    <property type="match status" value="1"/>
</dbReference>
<keyword evidence="3" id="KW-1185">Reference proteome</keyword>
<dbReference type="AlphaFoldDB" id="A0A6H0KSD7"/>
<evidence type="ECO:0008006" key="4">
    <source>
        <dbReference type="Google" id="ProtNLM"/>
    </source>
</evidence>
<feature type="chain" id="PRO_5026076982" description="NVEALA protein" evidence="1">
    <location>
        <begin position="20"/>
        <end position="77"/>
    </location>
</feature>
<dbReference type="RefSeq" id="WP_167965461.1">
    <property type="nucleotide sequence ID" value="NZ_CP050831.1"/>
</dbReference>
<sequence>MKKLIVLLLCMVAALSTKYFVSHSNSKVHNTFLLYNVEALAAGEHAAITRCYGTGSLDCPVSHKKVEYIFGGYSLEE</sequence>
<dbReference type="EMBL" id="CP050831">
    <property type="protein sequence ID" value="QIU96205.1"/>
    <property type="molecule type" value="Genomic_DNA"/>
</dbReference>
<dbReference type="KEGG" id="bfc:BacF7301_19555"/>
<organism evidence="2 3">
    <name type="scientific">Bacteroides faecium</name>
    <dbReference type="NCBI Taxonomy" id="2715212"/>
    <lineage>
        <taxon>Bacteria</taxon>
        <taxon>Pseudomonadati</taxon>
        <taxon>Bacteroidota</taxon>
        <taxon>Bacteroidia</taxon>
        <taxon>Bacteroidales</taxon>
        <taxon>Bacteroidaceae</taxon>
        <taxon>Bacteroides</taxon>
    </lineage>
</organism>
<evidence type="ECO:0000256" key="1">
    <source>
        <dbReference type="SAM" id="SignalP"/>
    </source>
</evidence>
<evidence type="ECO:0000313" key="3">
    <source>
        <dbReference type="Proteomes" id="UP000501780"/>
    </source>
</evidence>
<dbReference type="InterPro" id="IPR025905">
    <property type="entry name" value="NVEALA"/>
</dbReference>
<evidence type="ECO:0000313" key="2">
    <source>
        <dbReference type="EMBL" id="QIU96205.1"/>
    </source>
</evidence>
<name>A0A6H0KSD7_9BACE</name>
<gene>
    <name evidence="2" type="ORF">BacF7301_19555</name>
</gene>
<keyword evidence="1" id="KW-0732">Signal</keyword>
<proteinExistence type="predicted"/>
<accession>A0A6H0KSD7</accession>